<protein>
    <submittedName>
        <fullName evidence="1">Uncharacterized protein</fullName>
    </submittedName>
</protein>
<keyword evidence="2" id="KW-1185">Reference proteome</keyword>
<dbReference type="EMBL" id="JACEIK010008203">
    <property type="protein sequence ID" value="MCE3051150.1"/>
    <property type="molecule type" value="Genomic_DNA"/>
</dbReference>
<evidence type="ECO:0000313" key="1">
    <source>
        <dbReference type="EMBL" id="MCE3051150.1"/>
    </source>
</evidence>
<accession>A0ABS8WK07</accession>
<name>A0ABS8WK07_DATST</name>
<gene>
    <name evidence="1" type="ORF">HAX54_048992</name>
</gene>
<dbReference type="Proteomes" id="UP000823775">
    <property type="component" value="Unassembled WGS sequence"/>
</dbReference>
<reference evidence="1 2" key="1">
    <citation type="journal article" date="2021" name="BMC Genomics">
        <title>Datura genome reveals duplications of psychoactive alkaloid biosynthetic genes and high mutation rate following tissue culture.</title>
        <authorList>
            <person name="Rajewski A."/>
            <person name="Carter-House D."/>
            <person name="Stajich J."/>
            <person name="Litt A."/>
        </authorList>
    </citation>
    <scope>NUCLEOTIDE SEQUENCE [LARGE SCALE GENOMIC DNA]</scope>
    <source>
        <strain evidence="1">AR-01</strain>
    </source>
</reference>
<sequence>MERSIKIEEDGGFWWCSAAGWLEYRVRWRGTREREIGGPGRGCSAVFSAFMLGERLAAKSLAGREAARVFHVVEGEWCEGGLAERRSRWLSDDARNRGRSGIGY</sequence>
<evidence type="ECO:0000313" key="2">
    <source>
        <dbReference type="Proteomes" id="UP000823775"/>
    </source>
</evidence>
<proteinExistence type="predicted"/>
<organism evidence="1 2">
    <name type="scientific">Datura stramonium</name>
    <name type="common">Jimsonweed</name>
    <name type="synonym">Common thornapple</name>
    <dbReference type="NCBI Taxonomy" id="4076"/>
    <lineage>
        <taxon>Eukaryota</taxon>
        <taxon>Viridiplantae</taxon>
        <taxon>Streptophyta</taxon>
        <taxon>Embryophyta</taxon>
        <taxon>Tracheophyta</taxon>
        <taxon>Spermatophyta</taxon>
        <taxon>Magnoliopsida</taxon>
        <taxon>eudicotyledons</taxon>
        <taxon>Gunneridae</taxon>
        <taxon>Pentapetalae</taxon>
        <taxon>asterids</taxon>
        <taxon>lamiids</taxon>
        <taxon>Solanales</taxon>
        <taxon>Solanaceae</taxon>
        <taxon>Solanoideae</taxon>
        <taxon>Datureae</taxon>
        <taxon>Datura</taxon>
    </lineage>
</organism>
<comment type="caution">
    <text evidence="1">The sequence shown here is derived from an EMBL/GenBank/DDBJ whole genome shotgun (WGS) entry which is preliminary data.</text>
</comment>